<dbReference type="Proteomes" id="UP000002873">
    <property type="component" value="Segment"/>
</dbReference>
<dbReference type="InterPro" id="IPR024411">
    <property type="entry name" value="Tail_terminator_phage"/>
</dbReference>
<dbReference type="KEGG" id="vg:12980110"/>
<reference evidence="1 2" key="1">
    <citation type="journal article" date="2012" name="J. Virol.">
        <title>Complete Genome Sequence of Bacillus cereus Bacteriophage PBC1.</title>
        <authorList>
            <person name="Kong M."/>
            <person name="Kim M."/>
            <person name="Ryu S."/>
        </authorList>
    </citation>
    <scope>NUCLEOTIDE SEQUENCE [LARGE SCALE GENOMIC DNA]</scope>
</reference>
<sequence>MMNTTENVNVDVLDVDSDSIAIRLVPTAPSAAMLDGELAKRQVQLLVKSEDQRKAMEQIEELTEQYKDLPRNHYTPYNNKYRMISADVYTEPNFVDKIDNRFYVYTSILQFEMERMI</sequence>
<dbReference type="Pfam" id="PF12691">
    <property type="entry name" value="Phage_tail_terminator_6"/>
    <property type="match status" value="1"/>
</dbReference>
<proteinExistence type="predicted"/>
<dbReference type="EMBL" id="JQ619704">
    <property type="protein sequence ID" value="AFE86249.1"/>
    <property type="molecule type" value="Genomic_DNA"/>
</dbReference>
<gene>
    <name evidence="1" type="ORF">PBC1_013</name>
</gene>
<evidence type="ECO:0000313" key="2">
    <source>
        <dbReference type="Proteomes" id="UP000002873"/>
    </source>
</evidence>
<name>I1TLE7_9CAUD</name>
<dbReference type="GeneID" id="12980110"/>
<dbReference type="RefSeq" id="YP_006383466.1">
    <property type="nucleotide sequence ID" value="NC_017976.1"/>
</dbReference>
<protein>
    <submittedName>
        <fullName evidence="1">Uncharacterized protein</fullName>
    </submittedName>
</protein>
<organism evidence="1 2">
    <name type="scientific">Bacillus phage PBC1</name>
    <dbReference type="NCBI Taxonomy" id="1161901"/>
    <lineage>
        <taxon>Viruses</taxon>
        <taxon>Duplodnaviria</taxon>
        <taxon>Heunggongvirae</taxon>
        <taxon>Uroviricota</taxon>
        <taxon>Caudoviricetes</taxon>
        <taxon>Gutmannvirinae</taxon>
        <taxon>Pebcunavirus</taxon>
        <taxon>Pebcunavirus PBC1</taxon>
    </lineage>
</organism>
<keyword evidence="2" id="KW-1185">Reference proteome</keyword>
<accession>I1TLE7</accession>
<evidence type="ECO:0000313" key="1">
    <source>
        <dbReference type="EMBL" id="AFE86249.1"/>
    </source>
</evidence>